<dbReference type="GeneID" id="78250180"/>
<dbReference type="STRING" id="1348662.CARG_07105"/>
<keyword evidence="6" id="KW-1185">Reference proteome</keyword>
<feature type="chain" id="PRO_5038937088" evidence="4">
    <location>
        <begin position="25"/>
        <end position="169"/>
    </location>
</feature>
<gene>
    <name evidence="5" type="ORF">CARG_07105</name>
</gene>
<dbReference type="Proteomes" id="UP000016943">
    <property type="component" value="Chromosome"/>
</dbReference>
<evidence type="ECO:0000256" key="3">
    <source>
        <dbReference type="SAM" id="MobiDB-lite"/>
    </source>
</evidence>
<evidence type="ECO:0000256" key="2">
    <source>
        <dbReference type="ARBA" id="ARBA00022801"/>
    </source>
</evidence>
<accession>U3GZR0</accession>
<feature type="compositionally biased region" description="Basic and acidic residues" evidence="3">
    <location>
        <begin position="32"/>
        <end position="41"/>
    </location>
</feature>
<dbReference type="PATRIC" id="fig|1348662.3.peg.1396"/>
<keyword evidence="2" id="KW-0378">Hydrolase</keyword>
<feature type="compositionally biased region" description="Low complexity" evidence="3">
    <location>
        <begin position="42"/>
        <end position="62"/>
    </location>
</feature>
<keyword evidence="1" id="KW-0540">Nuclease</keyword>
<protein>
    <submittedName>
        <fullName evidence="5">Uncharacterized protein</fullName>
    </submittedName>
</protein>
<dbReference type="KEGG" id="caz:CARG_07105"/>
<dbReference type="GO" id="GO:0004521">
    <property type="term" value="F:RNA endonuclease activity"/>
    <property type="evidence" value="ECO:0007669"/>
    <property type="project" value="InterPro"/>
</dbReference>
<dbReference type="HOGENOM" id="CLU_112496_0_1_11"/>
<name>U3GZR0_9CORY</name>
<evidence type="ECO:0000256" key="4">
    <source>
        <dbReference type="SAM" id="SignalP"/>
    </source>
</evidence>
<dbReference type="EMBL" id="CP006365">
    <property type="protein sequence ID" value="AGU15542.1"/>
    <property type="molecule type" value="Genomic_DNA"/>
</dbReference>
<evidence type="ECO:0000256" key="1">
    <source>
        <dbReference type="ARBA" id="ARBA00022722"/>
    </source>
</evidence>
<organism evidence="5 6">
    <name type="scientific">Corynebacterium argentoratense DSM 44202</name>
    <dbReference type="NCBI Taxonomy" id="1348662"/>
    <lineage>
        <taxon>Bacteria</taxon>
        <taxon>Bacillati</taxon>
        <taxon>Actinomycetota</taxon>
        <taxon>Actinomycetes</taxon>
        <taxon>Mycobacteriales</taxon>
        <taxon>Corynebacteriaceae</taxon>
        <taxon>Corynebacterium</taxon>
    </lineage>
</organism>
<evidence type="ECO:0000313" key="6">
    <source>
        <dbReference type="Proteomes" id="UP000016943"/>
    </source>
</evidence>
<dbReference type="Pfam" id="PF00545">
    <property type="entry name" value="Ribonuclease"/>
    <property type="match status" value="1"/>
</dbReference>
<dbReference type="AlphaFoldDB" id="U3GZR0"/>
<dbReference type="RefSeq" id="WP_021011932.1">
    <property type="nucleotide sequence ID" value="NC_022198.1"/>
</dbReference>
<evidence type="ECO:0000313" key="5">
    <source>
        <dbReference type="EMBL" id="AGU15542.1"/>
    </source>
</evidence>
<dbReference type="InterPro" id="IPR000026">
    <property type="entry name" value="N1-like"/>
</dbReference>
<dbReference type="OrthoDB" id="5326845at2"/>
<feature type="region of interest" description="Disordered" evidence="3">
    <location>
        <begin position="31"/>
        <end position="81"/>
    </location>
</feature>
<dbReference type="SUPFAM" id="SSF53933">
    <property type="entry name" value="Microbial ribonucleases"/>
    <property type="match status" value="1"/>
</dbReference>
<proteinExistence type="predicted"/>
<dbReference type="Gene3D" id="3.10.450.30">
    <property type="entry name" value="Microbial ribonucleases"/>
    <property type="match status" value="1"/>
</dbReference>
<dbReference type="InterPro" id="IPR016191">
    <property type="entry name" value="Ribonuclease/ribotoxin"/>
</dbReference>
<feature type="signal peptide" evidence="4">
    <location>
        <begin position="1"/>
        <end position="24"/>
    </location>
</feature>
<dbReference type="GO" id="GO:0003723">
    <property type="term" value="F:RNA binding"/>
    <property type="evidence" value="ECO:0007669"/>
    <property type="project" value="InterPro"/>
</dbReference>
<sequence length="169" mass="18189">MSSPNGPYKKVAGAAAAVAVAAVAAWFGVDSPARDDARPESTRSTASTPSTTPKSSTAPTSSKRAKDTQEDVCPLSSLPPEAEEVVDDILNGGPFAHPDNDGVRFGNYEHVLPQQSRNYYREYTVDTPGVKHRGARRIVVGGGSKTDPDVWFYTDDHYESFCEIPDAEQ</sequence>
<keyword evidence="4" id="KW-0732">Signal</keyword>
<dbReference type="GO" id="GO:0016787">
    <property type="term" value="F:hydrolase activity"/>
    <property type="evidence" value="ECO:0007669"/>
    <property type="project" value="UniProtKB-KW"/>
</dbReference>
<dbReference type="eggNOG" id="COG4290">
    <property type="taxonomic scope" value="Bacteria"/>
</dbReference>
<reference evidence="5 6" key="1">
    <citation type="journal article" date="2013" name="Genome Announc.">
        <title>Whole-Genome Sequence of the Clinical Strain Corynebacterium argentoratense DSM 44202, Isolated from a Human Throat Specimen.</title>
        <authorList>
            <person name="Bomholt C."/>
            <person name="Glaub A."/>
            <person name="Gravermann K."/>
            <person name="Albersmeier A."/>
            <person name="Brinkrolf K."/>
            <person name="Ruckert C."/>
            <person name="Tauch A."/>
        </authorList>
    </citation>
    <scope>NUCLEOTIDE SEQUENCE [LARGE SCALE GENOMIC DNA]</scope>
    <source>
        <strain evidence="5">DSM 44202</strain>
    </source>
</reference>